<comment type="caution">
    <text evidence="2">The sequence shown here is derived from an EMBL/GenBank/DDBJ whole genome shotgun (WGS) entry which is preliminary data.</text>
</comment>
<dbReference type="AlphaFoldDB" id="A0A9N9CEM7"/>
<dbReference type="OrthoDB" id="10261027at2759"/>
<feature type="transmembrane region" description="Helical" evidence="1">
    <location>
        <begin position="12"/>
        <end position="31"/>
    </location>
</feature>
<name>A0A9N9CEM7_9GLOM</name>
<keyword evidence="1" id="KW-0472">Membrane</keyword>
<keyword evidence="1" id="KW-1133">Transmembrane helix</keyword>
<evidence type="ECO:0000313" key="2">
    <source>
        <dbReference type="EMBL" id="CAG8597180.1"/>
    </source>
</evidence>
<accession>A0A9N9CEM7</accession>
<dbReference type="Proteomes" id="UP000789570">
    <property type="component" value="Unassembled WGS sequence"/>
</dbReference>
<gene>
    <name evidence="2" type="ORF">FCALED_LOCUS8405</name>
</gene>
<dbReference type="EMBL" id="CAJVPQ010002440">
    <property type="protein sequence ID" value="CAG8597180.1"/>
    <property type="molecule type" value="Genomic_DNA"/>
</dbReference>
<keyword evidence="1" id="KW-0812">Transmembrane</keyword>
<keyword evidence="3" id="KW-1185">Reference proteome</keyword>
<evidence type="ECO:0000313" key="3">
    <source>
        <dbReference type="Proteomes" id="UP000789570"/>
    </source>
</evidence>
<organism evidence="2 3">
    <name type="scientific">Funneliformis caledonium</name>
    <dbReference type="NCBI Taxonomy" id="1117310"/>
    <lineage>
        <taxon>Eukaryota</taxon>
        <taxon>Fungi</taxon>
        <taxon>Fungi incertae sedis</taxon>
        <taxon>Mucoromycota</taxon>
        <taxon>Glomeromycotina</taxon>
        <taxon>Glomeromycetes</taxon>
        <taxon>Glomerales</taxon>
        <taxon>Glomeraceae</taxon>
        <taxon>Funneliformis</taxon>
    </lineage>
</organism>
<evidence type="ECO:0000256" key="1">
    <source>
        <dbReference type="SAM" id="Phobius"/>
    </source>
</evidence>
<reference evidence="2" key="1">
    <citation type="submission" date="2021-06" db="EMBL/GenBank/DDBJ databases">
        <authorList>
            <person name="Kallberg Y."/>
            <person name="Tangrot J."/>
            <person name="Rosling A."/>
        </authorList>
    </citation>
    <scope>NUCLEOTIDE SEQUENCE</scope>
    <source>
        <strain evidence="2">UK204</strain>
    </source>
</reference>
<proteinExistence type="predicted"/>
<protein>
    <submittedName>
        <fullName evidence="2">13218_t:CDS:1</fullName>
    </submittedName>
</protein>
<sequence>MAQSFSVTSEDIKIPFVAYFTFILFTLLAYNTTLKFLFAMKIFFESFYRWLFIQGQNNTQNTQIHLAMKILLKILNVDKEFSLEILNGARKIPISATHNKFVNLYKKSWEHKPDERPDIDQVILELNSIDLKC</sequence>